<feature type="compositionally biased region" description="Polar residues" evidence="1">
    <location>
        <begin position="24"/>
        <end position="35"/>
    </location>
</feature>
<gene>
    <name evidence="2" type="ORF">PV662_34530</name>
</gene>
<evidence type="ECO:0000256" key="1">
    <source>
        <dbReference type="SAM" id="MobiDB-lite"/>
    </source>
</evidence>
<comment type="caution">
    <text evidence="2">The sequence shown here is derived from an EMBL/GenBank/DDBJ whole genome shotgun (WGS) entry which is preliminary data.</text>
</comment>
<evidence type="ECO:0000313" key="2">
    <source>
        <dbReference type="EMBL" id="MDX3704777.1"/>
    </source>
</evidence>
<reference evidence="2 3" key="1">
    <citation type="journal article" date="2023" name="Microb. Genom.">
        <title>Mesoterricola silvestris gen. nov., sp. nov., Mesoterricola sediminis sp. nov., Geothrix oryzae sp. nov., Geothrix edaphica sp. nov., Geothrix rubra sp. nov., and Geothrix limicola sp. nov., six novel members of Acidobacteriota isolated from soils.</title>
        <authorList>
            <person name="Weisberg A.J."/>
            <person name="Pearce E."/>
            <person name="Kramer C.G."/>
            <person name="Chang J.H."/>
            <person name="Clarke C.R."/>
        </authorList>
    </citation>
    <scope>NUCLEOTIDE SEQUENCE [LARGE SCALE GENOMIC DNA]</scope>
    <source>
        <strain evidence="2 3">ID09-01A</strain>
    </source>
</reference>
<proteinExistence type="predicted"/>
<protein>
    <submittedName>
        <fullName evidence="2">Uncharacterized protein</fullName>
    </submittedName>
</protein>
<sequence length="54" mass="5641">MQLRQVGRPGGVVVGGDAIAPMTVPTTAGGTSSRGVTSFTGMENYQYWKISAHD</sequence>
<name>A0ABU4NRS3_9ACTN</name>
<dbReference type="EMBL" id="JARAYU010000016">
    <property type="protein sequence ID" value="MDX3704777.1"/>
    <property type="molecule type" value="Genomic_DNA"/>
</dbReference>
<evidence type="ECO:0000313" key="3">
    <source>
        <dbReference type="Proteomes" id="UP001271274"/>
    </source>
</evidence>
<feature type="region of interest" description="Disordered" evidence="1">
    <location>
        <begin position="14"/>
        <end position="35"/>
    </location>
</feature>
<keyword evidence="3" id="KW-1185">Reference proteome</keyword>
<accession>A0ABU4NRS3</accession>
<dbReference type="RefSeq" id="WP_162948049.1">
    <property type="nucleotide sequence ID" value="NZ_JARAYT010000017.1"/>
</dbReference>
<organism evidence="2 3">
    <name type="scientific">Streptomyces europaeiscabiei</name>
    <dbReference type="NCBI Taxonomy" id="146819"/>
    <lineage>
        <taxon>Bacteria</taxon>
        <taxon>Bacillati</taxon>
        <taxon>Actinomycetota</taxon>
        <taxon>Actinomycetes</taxon>
        <taxon>Kitasatosporales</taxon>
        <taxon>Streptomycetaceae</taxon>
        <taxon>Streptomyces</taxon>
    </lineage>
</organism>
<dbReference type="Proteomes" id="UP001271274">
    <property type="component" value="Unassembled WGS sequence"/>
</dbReference>